<evidence type="ECO:0000313" key="2">
    <source>
        <dbReference type="Proteomes" id="UP001062846"/>
    </source>
</evidence>
<name>A0ACC0NV86_RHOML</name>
<keyword evidence="2" id="KW-1185">Reference proteome</keyword>
<accession>A0ACC0NV86</accession>
<reference evidence="1" key="1">
    <citation type="submission" date="2022-02" db="EMBL/GenBank/DDBJ databases">
        <title>Plant Genome Project.</title>
        <authorList>
            <person name="Zhang R.-G."/>
        </authorList>
    </citation>
    <scope>NUCLEOTIDE SEQUENCE</scope>
    <source>
        <strain evidence="1">AT1</strain>
    </source>
</reference>
<gene>
    <name evidence="1" type="ORF">RHMOL_Rhmol05G0250100</name>
</gene>
<sequence>MASSLELRFSMNPGQGMNSGQEILEDDDVEELMATPLWKYVTKISDMVAAINSAPKGYKSPNYEKVRTTLLDKEQNKVRQALNPLMQDRSTHGVSIMSDGWSNIKNQQLINIMAISGGKAIFINGHDVSSVGKNTTNIAELPIKAIDYVGQSNVVQVVTDNAANRNAAGAIIQLRASLVSMALSKQWGYLKRTTSAPEQHDIVQQTVLDEDFWRKSGRVLKISKPIYKMLRFSDTEQPIIGEVYEQMDTMLGSIKDILSNDPVVCDLIHELVVARRDKMNIPLHCLAYVLVPKYYTNS</sequence>
<comment type="caution">
    <text evidence="1">The sequence shown here is derived from an EMBL/GenBank/DDBJ whole genome shotgun (WGS) entry which is preliminary data.</text>
</comment>
<evidence type="ECO:0000313" key="1">
    <source>
        <dbReference type="EMBL" id="KAI8556403.1"/>
    </source>
</evidence>
<dbReference type="Proteomes" id="UP001062846">
    <property type="component" value="Chromosome 5"/>
</dbReference>
<dbReference type="EMBL" id="CM046392">
    <property type="protein sequence ID" value="KAI8556403.1"/>
    <property type="molecule type" value="Genomic_DNA"/>
</dbReference>
<organism evidence="1 2">
    <name type="scientific">Rhododendron molle</name>
    <name type="common">Chinese azalea</name>
    <name type="synonym">Azalea mollis</name>
    <dbReference type="NCBI Taxonomy" id="49168"/>
    <lineage>
        <taxon>Eukaryota</taxon>
        <taxon>Viridiplantae</taxon>
        <taxon>Streptophyta</taxon>
        <taxon>Embryophyta</taxon>
        <taxon>Tracheophyta</taxon>
        <taxon>Spermatophyta</taxon>
        <taxon>Magnoliopsida</taxon>
        <taxon>eudicotyledons</taxon>
        <taxon>Gunneridae</taxon>
        <taxon>Pentapetalae</taxon>
        <taxon>asterids</taxon>
        <taxon>Ericales</taxon>
        <taxon>Ericaceae</taxon>
        <taxon>Ericoideae</taxon>
        <taxon>Rhodoreae</taxon>
        <taxon>Rhododendron</taxon>
    </lineage>
</organism>
<protein>
    <submittedName>
        <fullName evidence="1">Uncharacterized protein</fullName>
    </submittedName>
</protein>
<proteinExistence type="predicted"/>